<proteinExistence type="predicted"/>
<dbReference type="AlphaFoldDB" id="A0A1D3CR06"/>
<reference evidence="1 2" key="1">
    <citation type="journal article" date="2016" name="BMC Genomics">
        <title>Comparative genomics reveals Cyclospora cayetanensis possesses coccidia-like metabolism and invasion components but unique surface antigens.</title>
        <authorList>
            <person name="Liu S."/>
            <person name="Wang L."/>
            <person name="Zheng H."/>
            <person name="Xu Z."/>
            <person name="Roellig D.M."/>
            <person name="Li N."/>
            <person name="Frace M.A."/>
            <person name="Tang K."/>
            <person name="Arrowood M.J."/>
            <person name="Moss D.M."/>
            <person name="Zhang L."/>
            <person name="Feng Y."/>
            <person name="Xiao L."/>
        </authorList>
    </citation>
    <scope>NUCLEOTIDE SEQUENCE [LARGE SCALE GENOMIC DNA]</scope>
    <source>
        <strain evidence="1 2">CHN_HEN01</strain>
    </source>
</reference>
<dbReference type="EMBL" id="JROU02002266">
    <property type="protein sequence ID" value="OEH73625.1"/>
    <property type="molecule type" value="Genomic_DNA"/>
</dbReference>
<protein>
    <submittedName>
        <fullName evidence="1">Uncharacterized protein</fullName>
    </submittedName>
</protein>
<gene>
    <name evidence="1" type="ORF">cyc_08141</name>
</gene>
<dbReference type="VEuPathDB" id="ToxoDB:cyc_08141"/>
<keyword evidence="2" id="KW-1185">Reference proteome</keyword>
<dbReference type="Proteomes" id="UP000095192">
    <property type="component" value="Unassembled WGS sequence"/>
</dbReference>
<dbReference type="InParanoid" id="A0A1D3CR06"/>
<sequence>MRLKLHALDALTGPSDSLTSHALDDARGEHPWPYRNILEQCGTLLAAFNPVYQTLQGLCKELLGYV</sequence>
<evidence type="ECO:0000313" key="2">
    <source>
        <dbReference type="Proteomes" id="UP000095192"/>
    </source>
</evidence>
<accession>A0A1D3CR06</accession>
<name>A0A1D3CR06_9EIME</name>
<comment type="caution">
    <text evidence="1">The sequence shown here is derived from an EMBL/GenBank/DDBJ whole genome shotgun (WGS) entry which is preliminary data.</text>
</comment>
<organism evidence="1 2">
    <name type="scientific">Cyclospora cayetanensis</name>
    <dbReference type="NCBI Taxonomy" id="88456"/>
    <lineage>
        <taxon>Eukaryota</taxon>
        <taxon>Sar</taxon>
        <taxon>Alveolata</taxon>
        <taxon>Apicomplexa</taxon>
        <taxon>Conoidasida</taxon>
        <taxon>Coccidia</taxon>
        <taxon>Eucoccidiorida</taxon>
        <taxon>Eimeriorina</taxon>
        <taxon>Eimeriidae</taxon>
        <taxon>Cyclospora</taxon>
    </lineage>
</organism>
<evidence type="ECO:0000313" key="1">
    <source>
        <dbReference type="EMBL" id="OEH73625.1"/>
    </source>
</evidence>